<dbReference type="Gene3D" id="1.20.5.1930">
    <property type="match status" value="1"/>
</dbReference>
<dbReference type="CDD" id="cd06225">
    <property type="entry name" value="HAMP"/>
    <property type="match status" value="1"/>
</dbReference>
<dbReference type="PROSITE" id="PS50109">
    <property type="entry name" value="HIS_KIN"/>
    <property type="match status" value="1"/>
</dbReference>
<evidence type="ECO:0000256" key="14">
    <source>
        <dbReference type="PIRNR" id="PIRNR003167"/>
    </source>
</evidence>
<keyword evidence="10 14" id="KW-0067">ATP-binding</keyword>
<gene>
    <name evidence="18" type="ORF">EV699_11183</name>
</gene>
<dbReference type="SUPFAM" id="SSF55781">
    <property type="entry name" value="GAF domain-like"/>
    <property type="match status" value="1"/>
</dbReference>
<feature type="domain" description="HAMP" evidence="17">
    <location>
        <begin position="199"/>
        <end position="246"/>
    </location>
</feature>
<dbReference type="EC" id="2.7.13.3" evidence="14"/>
<dbReference type="Pfam" id="PF02518">
    <property type="entry name" value="HATPase_c"/>
    <property type="match status" value="1"/>
</dbReference>
<comment type="catalytic activity">
    <reaction evidence="1 14">
        <text>ATP + protein L-histidine = ADP + protein N-phospho-L-histidine.</text>
        <dbReference type="EC" id="2.7.13.3"/>
    </reaction>
</comment>
<evidence type="ECO:0000256" key="4">
    <source>
        <dbReference type="ARBA" id="ARBA00022519"/>
    </source>
</evidence>
<evidence type="ECO:0000256" key="10">
    <source>
        <dbReference type="ARBA" id="ARBA00022840"/>
    </source>
</evidence>
<evidence type="ECO:0000259" key="16">
    <source>
        <dbReference type="PROSITE" id="PS50109"/>
    </source>
</evidence>
<dbReference type="PANTHER" id="PTHR24421">
    <property type="entry name" value="NITRATE/NITRITE SENSOR PROTEIN NARX-RELATED"/>
    <property type="match status" value="1"/>
</dbReference>
<keyword evidence="8 14" id="KW-0547">Nucleotide-binding</keyword>
<keyword evidence="6 14" id="KW-0808">Transferase</keyword>
<sequence length="612" mass="65122">MGAGGERVAGPGLRDSLMLRMGVLLGGIALFAVIGMGSSLTIAEAGRGDAAAINLAGSLRMQSYRIATQVAQVRAGVAPPARVDEAGAEFERRLGSRVLDRAAGEDARRDLLAQVRGHWQSAIRPLLPVAATDAGARGDGFLERVDAYVADIDRLVTALEQGAEAKLVWLRWLQALALGACAILAALAWREVHRCVLPPLRDLLALAQRVRGGDFSRRAAYTGADELGVLGQAFNAMAGDLAKLYADLETRVREQTRALRQSNRSLQLLYDTARRLGAGPPAAATLRPLLGEAVRSTGAAAAALHLEPEAAAALDEIDGRGGATAPDCIAADPERPPRSDAATLRIEVADQGRRYGVLEIERAADGAPGPEHQRLLETVAQHIAACLHARQRDLSQRRLALLEERNVIARELHDSLAQSLSYLKIQVSRLQSALPAGQPAQVTDILGELREGLGSAYRELRELLVTFRIAMPETGLETALARALAEFGSRGGLAIELDFAPGAQALSPHQEIHVLQIVREALSNIVHHARARHARVSLARCGARIRVHIDDDGVGLGDNPGRERHYGLTIMRERARSLGGEIAFLNRDGGGCRVELGFPASAAAPSDGGSSP</sequence>
<keyword evidence="5" id="KW-0597">Phosphoprotein</keyword>
<dbReference type="AlphaFoldDB" id="A0A4R2L519"/>
<dbReference type="GO" id="GO:0046983">
    <property type="term" value="F:protein dimerization activity"/>
    <property type="evidence" value="ECO:0007669"/>
    <property type="project" value="UniProtKB-UniRule"/>
</dbReference>
<feature type="domain" description="Histidine kinase" evidence="16">
    <location>
        <begin position="407"/>
        <end position="602"/>
    </location>
</feature>
<evidence type="ECO:0000256" key="5">
    <source>
        <dbReference type="ARBA" id="ARBA00022553"/>
    </source>
</evidence>
<dbReference type="GO" id="GO:0005524">
    <property type="term" value="F:ATP binding"/>
    <property type="evidence" value="ECO:0007669"/>
    <property type="project" value="UniProtKB-UniRule"/>
</dbReference>
<dbReference type="PANTHER" id="PTHR24421:SF10">
    <property type="entry name" value="NITRATE_NITRITE SENSOR PROTEIN NARQ"/>
    <property type="match status" value="1"/>
</dbReference>
<dbReference type="Gene3D" id="1.20.120.960">
    <property type="entry name" value="Histidine kinase NarX, sensor domain"/>
    <property type="match status" value="1"/>
</dbReference>
<dbReference type="InterPro" id="IPR003660">
    <property type="entry name" value="HAMP_dom"/>
</dbReference>
<protein>
    <recommendedName>
        <fullName evidence="14">Sensor protein</fullName>
        <ecNumber evidence="14">2.7.13.3</ecNumber>
    </recommendedName>
</protein>
<dbReference type="SUPFAM" id="SSF55874">
    <property type="entry name" value="ATPase domain of HSP90 chaperone/DNA topoisomerase II/histidine kinase"/>
    <property type="match status" value="1"/>
</dbReference>
<dbReference type="Gene3D" id="1.10.8.500">
    <property type="entry name" value="HAMP domain in histidine kinase"/>
    <property type="match status" value="1"/>
</dbReference>
<dbReference type="SMART" id="SM00304">
    <property type="entry name" value="HAMP"/>
    <property type="match status" value="1"/>
</dbReference>
<feature type="transmembrane region" description="Helical" evidence="15">
    <location>
        <begin position="17"/>
        <end position="37"/>
    </location>
</feature>
<keyword evidence="4 14" id="KW-0997">Cell inner membrane</keyword>
<evidence type="ECO:0000256" key="6">
    <source>
        <dbReference type="ARBA" id="ARBA00022679"/>
    </source>
</evidence>
<dbReference type="Pfam" id="PF00672">
    <property type="entry name" value="HAMP"/>
    <property type="match status" value="1"/>
</dbReference>
<evidence type="ECO:0000256" key="2">
    <source>
        <dbReference type="ARBA" id="ARBA00004429"/>
    </source>
</evidence>
<keyword evidence="13 14" id="KW-0472">Membrane</keyword>
<dbReference type="InterPro" id="IPR005467">
    <property type="entry name" value="His_kinase_dom"/>
</dbReference>
<dbReference type="InterPro" id="IPR016380">
    <property type="entry name" value="Sig_transdc_His_kin_NarX/NarQ"/>
</dbReference>
<evidence type="ECO:0000313" key="19">
    <source>
        <dbReference type="Proteomes" id="UP000295765"/>
    </source>
</evidence>
<dbReference type="SUPFAM" id="SSF158472">
    <property type="entry name" value="HAMP domain-like"/>
    <property type="match status" value="1"/>
</dbReference>
<proteinExistence type="predicted"/>
<evidence type="ECO:0000256" key="13">
    <source>
        <dbReference type="ARBA" id="ARBA00023136"/>
    </source>
</evidence>
<dbReference type="InterPro" id="IPR050482">
    <property type="entry name" value="Sensor_HK_TwoCompSys"/>
</dbReference>
<dbReference type="InterPro" id="IPR011712">
    <property type="entry name" value="Sig_transdc_His_kin_sub3_dim/P"/>
</dbReference>
<evidence type="ECO:0000259" key="17">
    <source>
        <dbReference type="PROSITE" id="PS50885"/>
    </source>
</evidence>
<name>A0A4R2L519_9GAMM</name>
<dbReference type="GO" id="GO:0005886">
    <property type="term" value="C:plasma membrane"/>
    <property type="evidence" value="ECO:0007669"/>
    <property type="project" value="UniProtKB-SubCell"/>
</dbReference>
<evidence type="ECO:0000256" key="1">
    <source>
        <dbReference type="ARBA" id="ARBA00000085"/>
    </source>
</evidence>
<dbReference type="InterPro" id="IPR036890">
    <property type="entry name" value="HATPase_C_sf"/>
</dbReference>
<dbReference type="EMBL" id="SLWY01000011">
    <property type="protein sequence ID" value="TCO80882.1"/>
    <property type="molecule type" value="Genomic_DNA"/>
</dbReference>
<evidence type="ECO:0000256" key="11">
    <source>
        <dbReference type="ARBA" id="ARBA00022989"/>
    </source>
</evidence>
<keyword evidence="7 15" id="KW-0812">Transmembrane</keyword>
<evidence type="ECO:0000256" key="12">
    <source>
        <dbReference type="ARBA" id="ARBA00023012"/>
    </source>
</evidence>
<comment type="caution">
    <text evidence="18">The sequence shown here is derived from an EMBL/GenBank/DDBJ whole genome shotgun (WGS) entry which is preliminary data.</text>
</comment>
<dbReference type="Gene3D" id="3.30.565.10">
    <property type="entry name" value="Histidine kinase-like ATPase, C-terminal domain"/>
    <property type="match status" value="1"/>
</dbReference>
<evidence type="ECO:0000313" key="18">
    <source>
        <dbReference type="EMBL" id="TCO80882.1"/>
    </source>
</evidence>
<evidence type="ECO:0000256" key="7">
    <source>
        <dbReference type="ARBA" id="ARBA00022692"/>
    </source>
</evidence>
<evidence type="ECO:0000256" key="15">
    <source>
        <dbReference type="SAM" id="Phobius"/>
    </source>
</evidence>
<comment type="subcellular location">
    <subcellularLocation>
        <location evidence="2">Cell inner membrane</location>
        <topology evidence="2">Multi-pass membrane protein</topology>
    </subcellularLocation>
</comment>
<evidence type="ECO:0000256" key="8">
    <source>
        <dbReference type="ARBA" id="ARBA00022741"/>
    </source>
</evidence>
<keyword evidence="12 14" id="KW-0902">Two-component regulatory system</keyword>
<dbReference type="Pfam" id="PF13675">
    <property type="entry name" value="PilJ"/>
    <property type="match status" value="1"/>
</dbReference>
<organism evidence="18 19">
    <name type="scientific">Plasticicumulans lactativorans</name>
    <dbReference type="NCBI Taxonomy" id="1133106"/>
    <lineage>
        <taxon>Bacteria</taxon>
        <taxon>Pseudomonadati</taxon>
        <taxon>Pseudomonadota</taxon>
        <taxon>Gammaproteobacteria</taxon>
        <taxon>Candidatus Competibacteraceae</taxon>
        <taxon>Plasticicumulans</taxon>
    </lineage>
</organism>
<keyword evidence="19" id="KW-1185">Reference proteome</keyword>
<dbReference type="CDD" id="cd19408">
    <property type="entry name" value="NarX_NarQ_sensor"/>
    <property type="match status" value="1"/>
</dbReference>
<dbReference type="Pfam" id="PF07730">
    <property type="entry name" value="HisKA_3"/>
    <property type="match status" value="1"/>
</dbReference>
<dbReference type="InterPro" id="IPR029095">
    <property type="entry name" value="NarX-like_N"/>
</dbReference>
<dbReference type="Proteomes" id="UP000295765">
    <property type="component" value="Unassembled WGS sequence"/>
</dbReference>
<dbReference type="PIRSF" id="PIRSF003167">
    <property type="entry name" value="STHK_NarX/NarQ"/>
    <property type="match status" value="1"/>
</dbReference>
<keyword evidence="3 14" id="KW-1003">Cell membrane</keyword>
<dbReference type="PROSITE" id="PS50885">
    <property type="entry name" value="HAMP"/>
    <property type="match status" value="1"/>
</dbReference>
<dbReference type="InterPro" id="IPR042295">
    <property type="entry name" value="NarX-like_N_sf"/>
</dbReference>
<keyword evidence="11 15" id="KW-1133">Transmembrane helix</keyword>
<evidence type="ECO:0000256" key="9">
    <source>
        <dbReference type="ARBA" id="ARBA00022777"/>
    </source>
</evidence>
<keyword evidence="9 14" id="KW-0418">Kinase</keyword>
<dbReference type="InterPro" id="IPR003594">
    <property type="entry name" value="HATPase_dom"/>
</dbReference>
<dbReference type="GO" id="GO:0000155">
    <property type="term" value="F:phosphorelay sensor kinase activity"/>
    <property type="evidence" value="ECO:0007669"/>
    <property type="project" value="UniProtKB-UniRule"/>
</dbReference>
<evidence type="ECO:0000256" key="3">
    <source>
        <dbReference type="ARBA" id="ARBA00022475"/>
    </source>
</evidence>
<dbReference type="SMART" id="SM00387">
    <property type="entry name" value="HATPase_c"/>
    <property type="match status" value="1"/>
</dbReference>
<reference evidence="18 19" key="1">
    <citation type="submission" date="2019-03" db="EMBL/GenBank/DDBJ databases">
        <title>Genomic Encyclopedia of Type Strains, Phase IV (KMG-IV): sequencing the most valuable type-strain genomes for metagenomic binning, comparative biology and taxonomic classification.</title>
        <authorList>
            <person name="Goeker M."/>
        </authorList>
    </citation>
    <scope>NUCLEOTIDE SEQUENCE [LARGE SCALE GENOMIC DNA]</scope>
    <source>
        <strain evidence="18 19">DSM 25287</strain>
    </source>
</reference>
<dbReference type="CDD" id="cd16917">
    <property type="entry name" value="HATPase_UhpB-NarQ-NarX-like"/>
    <property type="match status" value="1"/>
</dbReference>
<accession>A0A4R2L519</accession>